<dbReference type="EMBL" id="JAATIP010000028">
    <property type="protein sequence ID" value="KAF4390525.1"/>
    <property type="molecule type" value="Genomic_DNA"/>
</dbReference>
<evidence type="ECO:0000259" key="1">
    <source>
        <dbReference type="Pfam" id="PF09133"/>
    </source>
</evidence>
<evidence type="ECO:0000313" key="3">
    <source>
        <dbReference type="EMBL" id="KAF4404715.1"/>
    </source>
</evidence>
<dbReference type="EMBL" id="JAATIQ010000001">
    <property type="protein sequence ID" value="KAF4404715.1"/>
    <property type="molecule type" value="Genomic_DNA"/>
</dbReference>
<dbReference type="Pfam" id="PF09133">
    <property type="entry name" value="SANTA"/>
    <property type="match status" value="1"/>
</dbReference>
<dbReference type="InterPro" id="IPR015216">
    <property type="entry name" value="SANTA"/>
</dbReference>
<accession>A0A7J6IBZ9</accession>
<evidence type="ECO:0000313" key="5">
    <source>
        <dbReference type="Proteomes" id="UP000583929"/>
    </source>
</evidence>
<dbReference type="AlphaFoldDB" id="A0A7J6IBZ9"/>
<gene>
    <name evidence="2" type="ORF">F8388_006022</name>
    <name evidence="3" type="ORF">G4B88_006101</name>
</gene>
<dbReference type="Proteomes" id="UP000525078">
    <property type="component" value="Unassembled WGS sequence"/>
</dbReference>
<dbReference type="PANTHER" id="PTHR35311:SF1">
    <property type="entry name" value="PROTEIN EMBRYO DEFECTIVE 1674"/>
    <property type="match status" value="1"/>
</dbReference>
<proteinExistence type="predicted"/>
<evidence type="ECO:0000313" key="2">
    <source>
        <dbReference type="EMBL" id="KAF4390525.1"/>
    </source>
</evidence>
<protein>
    <recommendedName>
        <fullName evidence="1">SANTA domain-containing protein</fullName>
    </recommendedName>
</protein>
<dbReference type="InterPro" id="IPR053090">
    <property type="entry name" value="Centromere_KNL-2_homolog"/>
</dbReference>
<sequence>MKLVRQNMNSQKHEVSALKEAVVPKKGRGRLRKVEDTTVKIPQSKMKEAETKFGLMNASTWSSPYSKISSVFLEDWWLIKANGKDLAVGGSASRGGLGVRFFSSAAVSKRHSTTVLETTDGFTIKISGLINMTRTHQNGIPSEVCHQFLLGFPHNWEEYAQCLGKECTNQGASLRTCASDESDINLGTCTNSVSPLPLTDLPVPIVRDLLLSTFGHSDYDLVINNIYKDTLTTSKNVPCEFFGGRIDLNMENKEDCISEGENLASAAKKKSRTGKNSILVPRQYITRSMSRKQTRSSTKYCE</sequence>
<keyword evidence="5" id="KW-1185">Reference proteome</keyword>
<name>A0A7J6IBZ9_CANSA</name>
<feature type="domain" description="SANTA" evidence="1">
    <location>
        <begin position="71"/>
        <end position="159"/>
    </location>
</feature>
<dbReference type="Proteomes" id="UP000583929">
    <property type="component" value="Unassembled WGS sequence"/>
</dbReference>
<reference evidence="4 5" key="1">
    <citation type="journal article" date="2020" name="bioRxiv">
        <title>Sequence and annotation of 42 cannabis genomes reveals extensive copy number variation in cannabinoid synthesis and pathogen resistance genes.</title>
        <authorList>
            <person name="Mckernan K.J."/>
            <person name="Helbert Y."/>
            <person name="Kane L.T."/>
            <person name="Ebling H."/>
            <person name="Zhang L."/>
            <person name="Liu B."/>
            <person name="Eaton Z."/>
            <person name="Mclaughlin S."/>
            <person name="Kingan S."/>
            <person name="Baybayan P."/>
            <person name="Concepcion G."/>
            <person name="Jordan M."/>
            <person name="Riva A."/>
            <person name="Barbazuk W."/>
            <person name="Harkins T."/>
        </authorList>
    </citation>
    <scope>NUCLEOTIDE SEQUENCE [LARGE SCALE GENOMIC DNA]</scope>
    <source>
        <strain evidence="4 5">cv. Jamaican Lion 4</strain>
        <strain evidence="3">Father</strain>
        <strain evidence="2">Mother</strain>
        <tissue evidence="3">Leaf</tissue>
    </source>
</reference>
<comment type="caution">
    <text evidence="3">The sequence shown here is derived from an EMBL/GenBank/DDBJ whole genome shotgun (WGS) entry which is preliminary data.</text>
</comment>
<dbReference type="PANTHER" id="PTHR35311">
    <property type="entry name" value="KINETOCHORE-ASSOCIATED PROTEIN KNL-2 HOMOLOG"/>
    <property type="match status" value="1"/>
</dbReference>
<organism evidence="3 5">
    <name type="scientific">Cannabis sativa</name>
    <name type="common">Hemp</name>
    <name type="synonym">Marijuana</name>
    <dbReference type="NCBI Taxonomy" id="3483"/>
    <lineage>
        <taxon>Eukaryota</taxon>
        <taxon>Viridiplantae</taxon>
        <taxon>Streptophyta</taxon>
        <taxon>Embryophyta</taxon>
        <taxon>Tracheophyta</taxon>
        <taxon>Spermatophyta</taxon>
        <taxon>Magnoliopsida</taxon>
        <taxon>eudicotyledons</taxon>
        <taxon>Gunneridae</taxon>
        <taxon>Pentapetalae</taxon>
        <taxon>rosids</taxon>
        <taxon>fabids</taxon>
        <taxon>Rosales</taxon>
        <taxon>Cannabaceae</taxon>
        <taxon>Cannabis</taxon>
    </lineage>
</organism>
<evidence type="ECO:0000313" key="4">
    <source>
        <dbReference type="Proteomes" id="UP000525078"/>
    </source>
</evidence>